<proteinExistence type="predicted"/>
<name>A0AAE0DXB6_9ROSI</name>
<evidence type="ECO:0008006" key="3">
    <source>
        <dbReference type="Google" id="ProtNLM"/>
    </source>
</evidence>
<accession>A0AAE0DXB6</accession>
<gene>
    <name evidence="1" type="ORF">Dsin_025950</name>
</gene>
<sequence>MFPNAVIIHKMWGGLDHKIFVVDKIVKNNGNNSCDKKGGYRFHFEHAWADEEECKWCEEVIKQSFNSDEAETILSIPLSINQRGNSMIWQFDKKCLFSLKSAYIVALAIANAKPPSISTGPCPWWKRLWKLNLLSKVNFVLKGLQKYSSNYAFDFPKRDYGLSFMCFLRDDA</sequence>
<evidence type="ECO:0000313" key="1">
    <source>
        <dbReference type="EMBL" id="KAK3194640.1"/>
    </source>
</evidence>
<reference evidence="1" key="1">
    <citation type="journal article" date="2023" name="Plant J.">
        <title>Genome sequences and population genomics provide insights into the demographic history, inbreeding, and mutation load of two 'living fossil' tree species of Dipteronia.</title>
        <authorList>
            <person name="Feng Y."/>
            <person name="Comes H.P."/>
            <person name="Chen J."/>
            <person name="Zhu S."/>
            <person name="Lu R."/>
            <person name="Zhang X."/>
            <person name="Li P."/>
            <person name="Qiu J."/>
            <person name="Olsen K.M."/>
            <person name="Qiu Y."/>
        </authorList>
    </citation>
    <scope>NUCLEOTIDE SEQUENCE</scope>
    <source>
        <strain evidence="1">NBL</strain>
    </source>
</reference>
<protein>
    <recommendedName>
        <fullName evidence="3">Reverse transcriptase zinc-binding domain-containing protein</fullName>
    </recommendedName>
</protein>
<dbReference type="Proteomes" id="UP001281410">
    <property type="component" value="Unassembled WGS sequence"/>
</dbReference>
<dbReference type="AlphaFoldDB" id="A0AAE0DXB6"/>
<keyword evidence="2" id="KW-1185">Reference proteome</keyword>
<evidence type="ECO:0000313" key="2">
    <source>
        <dbReference type="Proteomes" id="UP001281410"/>
    </source>
</evidence>
<organism evidence="1 2">
    <name type="scientific">Dipteronia sinensis</name>
    <dbReference type="NCBI Taxonomy" id="43782"/>
    <lineage>
        <taxon>Eukaryota</taxon>
        <taxon>Viridiplantae</taxon>
        <taxon>Streptophyta</taxon>
        <taxon>Embryophyta</taxon>
        <taxon>Tracheophyta</taxon>
        <taxon>Spermatophyta</taxon>
        <taxon>Magnoliopsida</taxon>
        <taxon>eudicotyledons</taxon>
        <taxon>Gunneridae</taxon>
        <taxon>Pentapetalae</taxon>
        <taxon>rosids</taxon>
        <taxon>malvids</taxon>
        <taxon>Sapindales</taxon>
        <taxon>Sapindaceae</taxon>
        <taxon>Hippocastanoideae</taxon>
        <taxon>Acereae</taxon>
        <taxon>Dipteronia</taxon>
    </lineage>
</organism>
<dbReference type="EMBL" id="JANJYJ010000008">
    <property type="protein sequence ID" value="KAK3194640.1"/>
    <property type="molecule type" value="Genomic_DNA"/>
</dbReference>
<comment type="caution">
    <text evidence="1">The sequence shown here is derived from an EMBL/GenBank/DDBJ whole genome shotgun (WGS) entry which is preliminary data.</text>
</comment>